<proteinExistence type="predicted"/>
<keyword evidence="2 5" id="KW-0812">Transmembrane</keyword>
<evidence type="ECO:0000256" key="2">
    <source>
        <dbReference type="ARBA" id="ARBA00022692"/>
    </source>
</evidence>
<dbReference type="InterPro" id="IPR036259">
    <property type="entry name" value="MFS_trans_sf"/>
</dbReference>
<dbReference type="PANTHER" id="PTHR12778">
    <property type="entry name" value="SOLUTE CARRIER FAMILY 33 ACETYL-COA TRANSPORTER -RELATED"/>
    <property type="match status" value="1"/>
</dbReference>
<evidence type="ECO:0000256" key="1">
    <source>
        <dbReference type="ARBA" id="ARBA00004141"/>
    </source>
</evidence>
<dbReference type="Gene3D" id="1.20.1250.20">
    <property type="entry name" value="MFS general substrate transporter like domains"/>
    <property type="match status" value="1"/>
</dbReference>
<feature type="transmembrane region" description="Helical" evidence="5">
    <location>
        <begin position="96"/>
        <end position="114"/>
    </location>
</feature>
<dbReference type="Proteomes" id="UP000270296">
    <property type="component" value="Unassembled WGS sequence"/>
</dbReference>
<keyword evidence="7" id="KW-1185">Reference proteome</keyword>
<evidence type="ECO:0000256" key="4">
    <source>
        <dbReference type="ARBA" id="ARBA00023136"/>
    </source>
</evidence>
<evidence type="ECO:0000313" key="6">
    <source>
        <dbReference type="EMBL" id="VDP53205.1"/>
    </source>
</evidence>
<sequence length="358" mass="40379">MKIVTDDQAKRSEKGEEYVLCNGMLSYDLNMQGSDVNRSVYQAKPISTTGSKLEGDYLNIILLVFLYILQGVPLGLTASIPLILQNRHVSYKQQAAFSFAYWPFSLKLLWAPLVDAWYSKRFGRRRTWLIPTQYLIGLFLLLLSHYVTGILGDDNDPKPNVFILTAFFFMLNFLASTQDIAVDGWALTMLSKRNVGHASTCNSIGQTAGYFLGNVVFLALESTEFCNNYLRFTPSDRGIVTMSEYVYFWAIVFVVSTTMVMLLKKEGESSGEIGGGGNHDTGDLNVLNTYKWLWRVIRLKPVLILMFVHLTAKVSSCLGIYLPFKCADQCLGVISYSSRGLVPRMECQTITYQIGRRK</sequence>
<feature type="transmembrane region" description="Helical" evidence="5">
    <location>
        <begin position="245"/>
        <end position="263"/>
    </location>
</feature>
<reference evidence="8" key="1">
    <citation type="submission" date="2016-06" db="UniProtKB">
        <authorList>
            <consortium name="WormBaseParasite"/>
        </authorList>
    </citation>
    <scope>IDENTIFICATION</scope>
</reference>
<dbReference type="OrthoDB" id="6415790at2759"/>
<dbReference type="InterPro" id="IPR024371">
    <property type="entry name" value="AcetylCoA_trans_1-like"/>
</dbReference>
<accession>A0A183JAT7</accession>
<dbReference type="GO" id="GO:0035348">
    <property type="term" value="P:acetyl-CoA transmembrane transport"/>
    <property type="evidence" value="ECO:0007669"/>
    <property type="project" value="InterPro"/>
</dbReference>
<gene>
    <name evidence="6" type="ORF">SBAD_LOCUS12983</name>
</gene>
<evidence type="ECO:0000313" key="8">
    <source>
        <dbReference type="WBParaSite" id="SBAD_0001340001-mRNA-1"/>
    </source>
</evidence>
<feature type="transmembrane region" description="Helical" evidence="5">
    <location>
        <begin position="161"/>
        <end position="181"/>
    </location>
</feature>
<dbReference type="WBParaSite" id="SBAD_0001340001-mRNA-1">
    <property type="protein sequence ID" value="SBAD_0001340001-mRNA-1"/>
    <property type="gene ID" value="SBAD_0001340001"/>
</dbReference>
<organism evidence="8">
    <name type="scientific">Soboliphyme baturini</name>
    <dbReference type="NCBI Taxonomy" id="241478"/>
    <lineage>
        <taxon>Eukaryota</taxon>
        <taxon>Metazoa</taxon>
        <taxon>Ecdysozoa</taxon>
        <taxon>Nematoda</taxon>
        <taxon>Enoplea</taxon>
        <taxon>Dorylaimia</taxon>
        <taxon>Dioctophymatida</taxon>
        <taxon>Dioctophymatoidea</taxon>
        <taxon>Soboliphymatidae</taxon>
        <taxon>Soboliphyme</taxon>
    </lineage>
</organism>
<evidence type="ECO:0000313" key="7">
    <source>
        <dbReference type="Proteomes" id="UP000270296"/>
    </source>
</evidence>
<reference evidence="6 7" key="2">
    <citation type="submission" date="2018-11" db="EMBL/GenBank/DDBJ databases">
        <authorList>
            <consortium name="Pathogen Informatics"/>
        </authorList>
    </citation>
    <scope>NUCLEOTIDE SEQUENCE [LARGE SCALE GENOMIC DNA]</scope>
</reference>
<comment type="subcellular location">
    <subcellularLocation>
        <location evidence="1">Membrane</location>
        <topology evidence="1">Multi-pass membrane protein</topology>
    </subcellularLocation>
</comment>
<dbReference type="Pfam" id="PF13000">
    <property type="entry name" value="Acatn"/>
    <property type="match status" value="1"/>
</dbReference>
<dbReference type="InterPro" id="IPR004752">
    <property type="entry name" value="AmpG_permease/AT-1"/>
</dbReference>
<feature type="transmembrane region" description="Helical" evidence="5">
    <location>
        <begin position="302"/>
        <end position="324"/>
    </location>
</feature>
<dbReference type="AlphaFoldDB" id="A0A183JAT7"/>
<dbReference type="EMBL" id="UZAM01019660">
    <property type="protein sequence ID" value="VDP53205.1"/>
    <property type="molecule type" value="Genomic_DNA"/>
</dbReference>
<name>A0A183JAT7_9BILA</name>
<keyword evidence="3 5" id="KW-1133">Transmembrane helix</keyword>
<feature type="transmembrane region" description="Helical" evidence="5">
    <location>
        <begin position="60"/>
        <end position="84"/>
    </location>
</feature>
<dbReference type="PANTHER" id="PTHR12778:SF9">
    <property type="entry name" value="ACETYL-COENZYME A TRANSPORTER 1"/>
    <property type="match status" value="1"/>
</dbReference>
<feature type="transmembrane region" description="Helical" evidence="5">
    <location>
        <begin position="134"/>
        <end position="152"/>
    </location>
</feature>
<dbReference type="SUPFAM" id="SSF103473">
    <property type="entry name" value="MFS general substrate transporter"/>
    <property type="match status" value="1"/>
</dbReference>
<dbReference type="GO" id="GO:0016020">
    <property type="term" value="C:membrane"/>
    <property type="evidence" value="ECO:0007669"/>
    <property type="project" value="UniProtKB-SubCell"/>
</dbReference>
<evidence type="ECO:0000256" key="3">
    <source>
        <dbReference type="ARBA" id="ARBA00022989"/>
    </source>
</evidence>
<protein>
    <submittedName>
        <fullName evidence="8">Acetyl-coenzyme A transporter 1</fullName>
    </submittedName>
</protein>
<keyword evidence="4 5" id="KW-0472">Membrane</keyword>
<evidence type="ECO:0000256" key="5">
    <source>
        <dbReference type="SAM" id="Phobius"/>
    </source>
</evidence>
<dbReference type="GO" id="GO:0008521">
    <property type="term" value="F:acetyl-CoA transmembrane transporter activity"/>
    <property type="evidence" value="ECO:0007669"/>
    <property type="project" value="InterPro"/>
</dbReference>